<name>A0ABW2JYJ9_9BACI</name>
<reference evidence="3" key="1">
    <citation type="journal article" date="2019" name="Int. J. Syst. Evol. Microbiol.">
        <title>The Global Catalogue of Microorganisms (GCM) 10K type strain sequencing project: providing services to taxonomists for standard genome sequencing and annotation.</title>
        <authorList>
            <consortium name="The Broad Institute Genomics Platform"/>
            <consortium name="The Broad Institute Genome Sequencing Center for Infectious Disease"/>
            <person name="Wu L."/>
            <person name="Ma J."/>
        </authorList>
    </citation>
    <scope>NUCLEOTIDE SEQUENCE [LARGE SCALE GENOMIC DNA]</scope>
    <source>
        <strain evidence="3">CCUG 73951</strain>
    </source>
</reference>
<gene>
    <name evidence="2" type="ORF">ACFQMN_00970</name>
</gene>
<evidence type="ECO:0000313" key="2">
    <source>
        <dbReference type="EMBL" id="MFC7319453.1"/>
    </source>
</evidence>
<dbReference type="EMBL" id="JBHTBY010000001">
    <property type="protein sequence ID" value="MFC7319453.1"/>
    <property type="molecule type" value="Genomic_DNA"/>
</dbReference>
<keyword evidence="3" id="KW-1185">Reference proteome</keyword>
<dbReference type="Proteomes" id="UP001596494">
    <property type="component" value="Unassembled WGS sequence"/>
</dbReference>
<keyword evidence="1" id="KW-0175">Coiled coil</keyword>
<dbReference type="RefSeq" id="WP_289216199.1">
    <property type="nucleotide sequence ID" value="NZ_JAPVRC010000005.1"/>
</dbReference>
<feature type="coiled-coil region" evidence="1">
    <location>
        <begin position="3"/>
        <end position="54"/>
    </location>
</feature>
<comment type="caution">
    <text evidence="2">The sequence shown here is derived from an EMBL/GenBank/DDBJ whole genome shotgun (WGS) entry which is preliminary data.</text>
</comment>
<dbReference type="InterPro" id="IPR048062">
    <property type="entry name" value="SE1832-like"/>
</dbReference>
<dbReference type="NCBIfam" id="NF040877">
    <property type="entry name" value="SE1832_fam"/>
    <property type="match status" value="1"/>
</dbReference>
<protein>
    <submittedName>
        <fullName evidence="2">SE1832 family protein</fullName>
    </submittedName>
</protein>
<evidence type="ECO:0000256" key="1">
    <source>
        <dbReference type="SAM" id="Coils"/>
    </source>
</evidence>
<sequence>MTKQEIQDEIAALKSDYVRIQGDLDKLEASGANVQNAERQLGQMEEQLKDLKKQLAEAE</sequence>
<accession>A0ABW2JYJ9</accession>
<evidence type="ECO:0000313" key="3">
    <source>
        <dbReference type="Proteomes" id="UP001596494"/>
    </source>
</evidence>
<organism evidence="2 3">
    <name type="scientific">Halobacillus campisalis</name>
    <dbReference type="NCBI Taxonomy" id="435909"/>
    <lineage>
        <taxon>Bacteria</taxon>
        <taxon>Bacillati</taxon>
        <taxon>Bacillota</taxon>
        <taxon>Bacilli</taxon>
        <taxon>Bacillales</taxon>
        <taxon>Bacillaceae</taxon>
        <taxon>Halobacillus</taxon>
    </lineage>
</organism>
<proteinExistence type="predicted"/>